<evidence type="ECO:0000256" key="1">
    <source>
        <dbReference type="ARBA" id="ARBA00000402"/>
    </source>
</evidence>
<dbReference type="GO" id="GO:1990180">
    <property type="term" value="P:mitochondrial tRNA 3'-end processing"/>
    <property type="evidence" value="ECO:0007669"/>
    <property type="project" value="TreeGrafter"/>
</dbReference>
<evidence type="ECO:0000256" key="4">
    <source>
        <dbReference type="ARBA" id="ARBA00012477"/>
    </source>
</evidence>
<dbReference type="SUPFAM" id="SSF56281">
    <property type="entry name" value="Metallo-hydrolase/oxidoreductase"/>
    <property type="match status" value="2"/>
</dbReference>
<feature type="domain" description="tRNase Z endonuclease" evidence="12">
    <location>
        <begin position="94"/>
        <end position="134"/>
    </location>
</feature>
<dbReference type="OrthoDB" id="527344at2759"/>
<evidence type="ECO:0000256" key="5">
    <source>
        <dbReference type="ARBA" id="ARBA00022694"/>
    </source>
</evidence>
<dbReference type="GO" id="GO:0046872">
    <property type="term" value="F:metal ion binding"/>
    <property type="evidence" value="ECO:0007669"/>
    <property type="project" value="UniProtKB-KW"/>
</dbReference>
<dbReference type="GO" id="GO:0005739">
    <property type="term" value="C:mitochondrion"/>
    <property type="evidence" value="ECO:0007669"/>
    <property type="project" value="TreeGrafter"/>
</dbReference>
<evidence type="ECO:0000256" key="6">
    <source>
        <dbReference type="ARBA" id="ARBA00022722"/>
    </source>
</evidence>
<dbReference type="EC" id="3.1.26.11" evidence="4"/>
<dbReference type="Proteomes" id="UP000594260">
    <property type="component" value="Unplaced"/>
</dbReference>
<dbReference type="EnsemblMetazoa" id="XM_022796236">
    <property type="protein sequence ID" value="XP_022651971"/>
    <property type="gene ID" value="LOC111246513"/>
</dbReference>
<evidence type="ECO:0000256" key="7">
    <source>
        <dbReference type="ARBA" id="ARBA00022723"/>
    </source>
</evidence>
<dbReference type="AlphaFoldDB" id="A0A7M7M603"/>
<keyword evidence="9" id="KW-0378">Hydrolase</keyword>
<dbReference type="KEGG" id="vde:111246513"/>
<accession>A0A7M7M603</accession>
<dbReference type="GO" id="GO:0042781">
    <property type="term" value="F:3'-tRNA processing endoribonuclease activity"/>
    <property type="evidence" value="ECO:0007669"/>
    <property type="project" value="UniProtKB-EC"/>
</dbReference>
<comment type="similarity">
    <text evidence="3">Belongs to the RNase Z family.</text>
</comment>
<protein>
    <recommendedName>
        <fullName evidence="4">ribonuclease Z</fullName>
        <ecNumber evidence="4">3.1.26.11</ecNumber>
    </recommendedName>
</protein>
<organism evidence="13 14">
    <name type="scientific">Varroa destructor</name>
    <name type="common">Honeybee mite</name>
    <dbReference type="NCBI Taxonomy" id="109461"/>
    <lineage>
        <taxon>Eukaryota</taxon>
        <taxon>Metazoa</taxon>
        <taxon>Ecdysozoa</taxon>
        <taxon>Arthropoda</taxon>
        <taxon>Chelicerata</taxon>
        <taxon>Arachnida</taxon>
        <taxon>Acari</taxon>
        <taxon>Parasitiformes</taxon>
        <taxon>Mesostigmata</taxon>
        <taxon>Gamasina</taxon>
        <taxon>Dermanyssoidea</taxon>
        <taxon>Varroidae</taxon>
        <taxon>Varroa</taxon>
    </lineage>
</organism>
<dbReference type="Pfam" id="PF13691">
    <property type="entry name" value="Lactamase_B_4"/>
    <property type="match status" value="1"/>
</dbReference>
<dbReference type="Gene3D" id="3.60.15.10">
    <property type="entry name" value="Ribonuclease Z/Hydroxyacylglutathione hydrolase-like"/>
    <property type="match status" value="2"/>
</dbReference>
<evidence type="ECO:0000259" key="11">
    <source>
        <dbReference type="Pfam" id="PF12706"/>
    </source>
</evidence>
<dbReference type="PANTHER" id="PTHR12553">
    <property type="entry name" value="ZINC PHOSPHODIESTERASE ELAC PROTEIN 2"/>
    <property type="match status" value="1"/>
</dbReference>
<dbReference type="InterPro" id="IPR036866">
    <property type="entry name" value="RibonucZ/Hydroxyglut_hydro"/>
</dbReference>
<feature type="domain" description="Metallo-beta-lactamase" evidence="11">
    <location>
        <begin position="482"/>
        <end position="691"/>
    </location>
</feature>
<comment type="cofactor">
    <cofactor evidence="2">
        <name>Zn(2+)</name>
        <dbReference type="ChEBI" id="CHEBI:29105"/>
    </cofactor>
</comment>
<dbReference type="GeneID" id="111246513"/>
<keyword evidence="8" id="KW-0255">Endonuclease</keyword>
<keyword evidence="14" id="KW-1185">Reference proteome</keyword>
<dbReference type="RefSeq" id="XP_022651971.1">
    <property type="nucleotide sequence ID" value="XM_022796236.1"/>
</dbReference>
<evidence type="ECO:0000256" key="3">
    <source>
        <dbReference type="ARBA" id="ARBA00007823"/>
    </source>
</evidence>
<evidence type="ECO:0000256" key="9">
    <source>
        <dbReference type="ARBA" id="ARBA00022801"/>
    </source>
</evidence>
<dbReference type="CDD" id="cd07718">
    <property type="entry name" value="RNaseZ_ELAC1_ELAC2-C-term-like_MBL-fold"/>
    <property type="match status" value="1"/>
</dbReference>
<dbReference type="InParanoid" id="A0A7M7M603"/>
<keyword evidence="6" id="KW-0540">Nuclease</keyword>
<keyword evidence="5" id="KW-0819">tRNA processing</keyword>
<dbReference type="FunCoup" id="A0A7M7M603">
    <property type="interactions" value="1730"/>
</dbReference>
<dbReference type="Pfam" id="PF12706">
    <property type="entry name" value="Lactamase_B_2"/>
    <property type="match status" value="1"/>
</dbReference>
<keyword evidence="10" id="KW-0862">Zinc</keyword>
<evidence type="ECO:0000313" key="14">
    <source>
        <dbReference type="Proteomes" id="UP000594260"/>
    </source>
</evidence>
<dbReference type="InterPro" id="IPR047151">
    <property type="entry name" value="RNZ2-like"/>
</dbReference>
<dbReference type="PANTHER" id="PTHR12553:SF49">
    <property type="entry name" value="ZINC PHOSPHODIESTERASE ELAC PROTEIN 2"/>
    <property type="match status" value="1"/>
</dbReference>
<dbReference type="EnsemblMetazoa" id="XM_022796237">
    <property type="protein sequence ID" value="XP_022651972"/>
    <property type="gene ID" value="LOC111246513"/>
</dbReference>
<dbReference type="EnsemblMetazoa" id="XM_022796238">
    <property type="protein sequence ID" value="XP_022651973"/>
    <property type="gene ID" value="LOC111246513"/>
</dbReference>
<keyword evidence="7" id="KW-0479">Metal-binding</keyword>
<dbReference type="InterPro" id="IPR027794">
    <property type="entry name" value="tRNase_Z_dom"/>
</dbReference>
<evidence type="ECO:0000256" key="2">
    <source>
        <dbReference type="ARBA" id="ARBA00001947"/>
    </source>
</evidence>
<sequence length="790" mass="88816">MILTLTQTKASMLRLWIRNWSIHRGLTKNRSISSTVNDGTGPFQNRDHAKQIKRQQMLKRIEGAQRQSSNVITLRVFGNGCVGGPRSVSVVVGNSRYLFNCGEGTQKLCQEYGVKMSDVRTLFFTSPTWENIGGILGYMLTVQSCGMHEFEICGHSDIMKIFEITEPFANFNGIKLTRHNKLDFSDSLISIQSVIFNKSNSCDTSDSIINENEVSEDIIPNDAVIGYICKPYKQPKKLNLYRCVELRVPPGPPFMKIKAGEEVVLDDGRVIKPDDVFCLDSCAAVFIILECPAEEYIDSFLKAKEFSPYQLGENAAQYDDTGVIVHMTPKKIFDSPKYQMFCKKFRSNIVHLPLCEENTYELSAKSCSAQYKLSLIHDEIFPPPSRSSNVGVAAFTKYHIRPHLGLDDKAAVKIKPEQYISEARSVPNFELALKQVNDQLSKLKIVDKREYPLVVFLGTGSAVPNNDRNVSGILVVTGPETYLLLDCGESTYSQLIRHYGINRSKEILRNLQCVYVSHMHADHHLGLITMINERTKLGVETTLRVIGPISLLQWLQKYGELFGQLKFDFVNSATFQGKATEGFPPANIPSHQDLLANLGIKRIATCEVDHCPDAYGVRIDIGSGYSLVYSGDTRRCPSLIELGQGCDLLIHEATLETGFEDEALVKGHCTTAQAVEVGRQMNAKFTLLTHFSQRYVKIPNEDESIFAEEGVGFAFDHMQISPKLLQILPHLYPAIRCLFSQYVEKMKQRTISASKMDWVRTELKEFNKNGNKVRAPEDCLKNHSKAIEVS</sequence>
<evidence type="ECO:0000313" key="13">
    <source>
        <dbReference type="EnsemblMetazoa" id="XP_022651971"/>
    </source>
</evidence>
<dbReference type="OMA" id="TLFRDEM"/>
<dbReference type="RefSeq" id="XP_022651973.1">
    <property type="nucleotide sequence ID" value="XM_022796238.1"/>
</dbReference>
<evidence type="ECO:0000256" key="10">
    <source>
        <dbReference type="ARBA" id="ARBA00022833"/>
    </source>
</evidence>
<proteinExistence type="inferred from homology"/>
<name>A0A7M7M603_VARDE</name>
<comment type="catalytic activity">
    <reaction evidence="1">
        <text>Endonucleolytic cleavage of RNA, removing extra 3' nucleotides from tRNA precursor, generating 3' termini of tRNAs. A 3'-hydroxy group is left at the tRNA terminus and a 5'-phosphoryl group is left at the trailer molecule.</text>
        <dbReference type="EC" id="3.1.26.11"/>
    </reaction>
</comment>
<evidence type="ECO:0000259" key="12">
    <source>
        <dbReference type="Pfam" id="PF13691"/>
    </source>
</evidence>
<evidence type="ECO:0000256" key="8">
    <source>
        <dbReference type="ARBA" id="ARBA00022759"/>
    </source>
</evidence>
<dbReference type="RefSeq" id="XP_022651972.1">
    <property type="nucleotide sequence ID" value="XM_022796237.1"/>
</dbReference>
<dbReference type="InterPro" id="IPR001279">
    <property type="entry name" value="Metallo-B-lactamas"/>
</dbReference>
<reference evidence="13" key="1">
    <citation type="submission" date="2021-01" db="UniProtKB">
        <authorList>
            <consortium name="EnsemblMetazoa"/>
        </authorList>
    </citation>
    <scope>IDENTIFICATION</scope>
</reference>